<evidence type="ECO:0000313" key="1">
    <source>
        <dbReference type="EMBL" id="GAI38232.1"/>
    </source>
</evidence>
<dbReference type="EMBL" id="BARV01023567">
    <property type="protein sequence ID" value="GAI38232.1"/>
    <property type="molecule type" value="Genomic_DNA"/>
</dbReference>
<dbReference type="AlphaFoldDB" id="X1N2I1"/>
<proteinExistence type="predicted"/>
<comment type="caution">
    <text evidence="1">The sequence shown here is derived from an EMBL/GenBank/DDBJ whole genome shotgun (WGS) entry which is preliminary data.</text>
</comment>
<feature type="non-terminal residue" evidence="1">
    <location>
        <position position="1"/>
    </location>
</feature>
<organism evidence="1">
    <name type="scientific">marine sediment metagenome</name>
    <dbReference type="NCBI Taxonomy" id="412755"/>
    <lineage>
        <taxon>unclassified sequences</taxon>
        <taxon>metagenomes</taxon>
        <taxon>ecological metagenomes</taxon>
    </lineage>
</organism>
<reference evidence="1" key="1">
    <citation type="journal article" date="2014" name="Front. Microbiol.">
        <title>High frequency of phylogenetically diverse reductive dehalogenase-homologous genes in deep subseafloor sedimentary metagenomes.</title>
        <authorList>
            <person name="Kawai M."/>
            <person name="Futagami T."/>
            <person name="Toyoda A."/>
            <person name="Takaki Y."/>
            <person name="Nishi S."/>
            <person name="Hori S."/>
            <person name="Arai W."/>
            <person name="Tsubouchi T."/>
            <person name="Morono Y."/>
            <person name="Uchiyama I."/>
            <person name="Ito T."/>
            <person name="Fujiyama A."/>
            <person name="Inagaki F."/>
            <person name="Takami H."/>
        </authorList>
    </citation>
    <scope>NUCLEOTIDE SEQUENCE</scope>
    <source>
        <strain evidence="1">Expedition CK06-06</strain>
    </source>
</reference>
<accession>X1N2I1</accession>
<sequence>STKLTLEKVFSQLVLTPGEDTWFIASDSENLTGDPAACRDRFGTIEGAGDIFAPQALLSVYLPDRAAFALENYSTADLPEKFLINRDSRPLTHLYSLLLAAKQSGAPVARFVKHLALAGPSALLIPLLV</sequence>
<protein>
    <submittedName>
        <fullName evidence="1">Uncharacterized protein</fullName>
    </submittedName>
</protein>
<gene>
    <name evidence="1" type="ORF">S06H3_38641</name>
</gene>
<name>X1N2I1_9ZZZZ</name>